<keyword evidence="3" id="KW-0677">Repeat</keyword>
<evidence type="ECO:0000313" key="5">
    <source>
        <dbReference type="EnsemblMetazoa" id="XP_038073008.1"/>
    </source>
</evidence>
<dbReference type="InterPro" id="IPR000372">
    <property type="entry name" value="LRRNT"/>
</dbReference>
<dbReference type="OrthoDB" id="6343311at2759"/>
<dbReference type="PANTHER" id="PTHR24369:SF210">
    <property type="entry name" value="CHAOPTIN-RELATED"/>
    <property type="match status" value="1"/>
</dbReference>
<dbReference type="InterPro" id="IPR050541">
    <property type="entry name" value="LRR_TM_domain-containing"/>
</dbReference>
<keyword evidence="6" id="KW-1185">Reference proteome</keyword>
<accession>A0A914B9Y9</accession>
<evidence type="ECO:0000313" key="6">
    <source>
        <dbReference type="Proteomes" id="UP000887568"/>
    </source>
</evidence>
<keyword evidence="2" id="KW-0732">Signal</keyword>
<dbReference type="InterPro" id="IPR001611">
    <property type="entry name" value="Leu-rich_rpt"/>
</dbReference>
<dbReference type="RefSeq" id="XP_038073008.1">
    <property type="nucleotide sequence ID" value="XM_038217080.1"/>
</dbReference>
<dbReference type="OMA" id="ITHISQW"/>
<dbReference type="Proteomes" id="UP000887568">
    <property type="component" value="Unplaced"/>
</dbReference>
<dbReference type="Gene3D" id="3.80.10.10">
    <property type="entry name" value="Ribonuclease Inhibitor"/>
    <property type="match status" value="1"/>
</dbReference>
<feature type="domain" description="LRRNT" evidence="4">
    <location>
        <begin position="85"/>
        <end position="116"/>
    </location>
</feature>
<dbReference type="SMART" id="SM00013">
    <property type="entry name" value="LRRNT"/>
    <property type="match status" value="1"/>
</dbReference>
<dbReference type="PROSITE" id="PS51450">
    <property type="entry name" value="LRR"/>
    <property type="match status" value="1"/>
</dbReference>
<dbReference type="GeneID" id="119741329"/>
<keyword evidence="1" id="KW-0433">Leucine-rich repeat</keyword>
<dbReference type="SMART" id="SM00369">
    <property type="entry name" value="LRR_TYP"/>
    <property type="match status" value="3"/>
</dbReference>
<name>A0A914B9Y9_PATMI</name>
<dbReference type="PANTHER" id="PTHR24369">
    <property type="entry name" value="ANTIGEN BSP, PUTATIVE-RELATED"/>
    <property type="match status" value="1"/>
</dbReference>
<protein>
    <recommendedName>
        <fullName evidence="4">LRRNT domain-containing protein</fullName>
    </recommendedName>
</protein>
<evidence type="ECO:0000256" key="2">
    <source>
        <dbReference type="ARBA" id="ARBA00022729"/>
    </source>
</evidence>
<reference evidence="5" key="1">
    <citation type="submission" date="2022-11" db="UniProtKB">
        <authorList>
            <consortium name="EnsemblMetazoa"/>
        </authorList>
    </citation>
    <scope>IDENTIFICATION</scope>
</reference>
<sequence>MALRYFPQDACDTETGTECDNKPMNVCVANSSVHTEHRSTNMARFVASFMRQRRTCSGSLGIFWLGIALLCSLSGCLAAKGDEDACKICYCYKTKVDCNGKNLSSVPSGIPHGTTSLKLKDNLLTNIQKDDFKNLTELRYLHLDGNQISYIQGGSFRHLNSLQVLLLAKNRLESLDSNTTEGLRVEASKSYISLADNRLTHLSPYTFSGADGLDGYM</sequence>
<evidence type="ECO:0000256" key="1">
    <source>
        <dbReference type="ARBA" id="ARBA00022614"/>
    </source>
</evidence>
<evidence type="ECO:0000256" key="3">
    <source>
        <dbReference type="ARBA" id="ARBA00022737"/>
    </source>
</evidence>
<organism evidence="5 6">
    <name type="scientific">Patiria miniata</name>
    <name type="common">Bat star</name>
    <name type="synonym">Asterina miniata</name>
    <dbReference type="NCBI Taxonomy" id="46514"/>
    <lineage>
        <taxon>Eukaryota</taxon>
        <taxon>Metazoa</taxon>
        <taxon>Echinodermata</taxon>
        <taxon>Eleutherozoa</taxon>
        <taxon>Asterozoa</taxon>
        <taxon>Asteroidea</taxon>
        <taxon>Valvatacea</taxon>
        <taxon>Valvatida</taxon>
        <taxon>Asterinidae</taxon>
        <taxon>Patiria</taxon>
    </lineage>
</organism>
<dbReference type="SUPFAM" id="SSF52058">
    <property type="entry name" value="L domain-like"/>
    <property type="match status" value="1"/>
</dbReference>
<dbReference type="InterPro" id="IPR003591">
    <property type="entry name" value="Leu-rich_rpt_typical-subtyp"/>
</dbReference>
<dbReference type="InterPro" id="IPR032675">
    <property type="entry name" value="LRR_dom_sf"/>
</dbReference>
<dbReference type="AlphaFoldDB" id="A0A914B9Y9"/>
<evidence type="ECO:0000259" key="4">
    <source>
        <dbReference type="SMART" id="SM00013"/>
    </source>
</evidence>
<dbReference type="GO" id="GO:0005886">
    <property type="term" value="C:plasma membrane"/>
    <property type="evidence" value="ECO:0007669"/>
    <property type="project" value="TreeGrafter"/>
</dbReference>
<dbReference type="Pfam" id="PF13855">
    <property type="entry name" value="LRR_8"/>
    <property type="match status" value="1"/>
</dbReference>
<proteinExistence type="predicted"/>
<dbReference type="EnsemblMetazoa" id="XM_038217080.1">
    <property type="protein sequence ID" value="XP_038073008.1"/>
    <property type="gene ID" value="LOC119741329"/>
</dbReference>